<protein>
    <submittedName>
        <fullName evidence="1">Uncharacterized protein</fullName>
    </submittedName>
</protein>
<organism evidence="1 2">
    <name type="scientific">Colletotrichum orbiculare (strain 104-T / ATCC 96160 / CBS 514.97 / LARS 414 / MAFF 240422)</name>
    <name type="common">Cucumber anthracnose fungus</name>
    <name type="synonym">Colletotrichum lagenarium</name>
    <dbReference type="NCBI Taxonomy" id="1213857"/>
    <lineage>
        <taxon>Eukaryota</taxon>
        <taxon>Fungi</taxon>
        <taxon>Dikarya</taxon>
        <taxon>Ascomycota</taxon>
        <taxon>Pezizomycotina</taxon>
        <taxon>Sordariomycetes</taxon>
        <taxon>Hypocreomycetidae</taxon>
        <taxon>Glomerellales</taxon>
        <taxon>Glomerellaceae</taxon>
        <taxon>Colletotrichum</taxon>
        <taxon>Colletotrichum orbiculare species complex</taxon>
    </lineage>
</organism>
<dbReference type="Proteomes" id="UP000014480">
    <property type="component" value="Unassembled WGS sequence"/>
</dbReference>
<sequence length="182" mass="19901">MATGLTYAAQTSLSRIRSGTRQSCDMAWKHLFKHHSKAGNGFSSPAKAAAELKRQIDVAIREIAFPTGLGAAASSKIVTDGIIHKIEAGSFDRHNQSGIVEVNADFTATRADGSQVFHLRVKWDADNPREGSEETAHYDAAVIRASSELDLARRYRPRDAARHETPTAVNHRPDNHSIGIFI</sequence>
<dbReference type="OrthoDB" id="4710382at2759"/>
<gene>
    <name evidence="1" type="ORF">Cob_v013198</name>
</gene>
<accession>A0A484F9U8</accession>
<dbReference type="EMBL" id="AMCV02000064">
    <property type="protein sequence ID" value="TDZ13618.1"/>
    <property type="molecule type" value="Genomic_DNA"/>
</dbReference>
<dbReference type="AlphaFoldDB" id="A0A484F9U8"/>
<evidence type="ECO:0000313" key="2">
    <source>
        <dbReference type="Proteomes" id="UP000014480"/>
    </source>
</evidence>
<evidence type="ECO:0000313" key="1">
    <source>
        <dbReference type="EMBL" id="TDZ13618.1"/>
    </source>
</evidence>
<name>A0A484F9U8_COLOR</name>
<reference evidence="2" key="2">
    <citation type="journal article" date="2019" name="Mol. Plant Microbe Interact.">
        <title>Genome sequence resources for four phytopathogenic fungi from the Colletotrichum orbiculare species complex.</title>
        <authorList>
            <person name="Gan P."/>
            <person name="Tsushima A."/>
            <person name="Narusaka M."/>
            <person name="Narusaka Y."/>
            <person name="Takano Y."/>
            <person name="Kubo Y."/>
            <person name="Shirasu K."/>
        </authorList>
    </citation>
    <scope>GENOME REANNOTATION</scope>
    <source>
        <strain evidence="2">104-T / ATCC 96160 / CBS 514.97 / LARS 414 / MAFF 240422</strain>
    </source>
</reference>
<reference evidence="2" key="1">
    <citation type="journal article" date="2013" name="New Phytol.">
        <title>Comparative genomic and transcriptomic analyses reveal the hemibiotrophic stage shift of Colletotrichum fungi.</title>
        <authorList>
            <person name="Gan P."/>
            <person name="Ikeda K."/>
            <person name="Irieda H."/>
            <person name="Narusaka M."/>
            <person name="O'Connell R.J."/>
            <person name="Narusaka Y."/>
            <person name="Takano Y."/>
            <person name="Kubo Y."/>
            <person name="Shirasu K."/>
        </authorList>
    </citation>
    <scope>NUCLEOTIDE SEQUENCE [LARGE SCALE GENOMIC DNA]</scope>
    <source>
        <strain evidence="2">104-T / ATCC 96160 / CBS 514.97 / LARS 414 / MAFF 240422</strain>
    </source>
</reference>
<keyword evidence="2" id="KW-1185">Reference proteome</keyword>
<comment type="caution">
    <text evidence="1">The sequence shown here is derived from an EMBL/GenBank/DDBJ whole genome shotgun (WGS) entry which is preliminary data.</text>
</comment>
<proteinExistence type="predicted"/>